<accession>A0A5T9G430</accession>
<dbReference type="EMBL" id="AAGHHI010000034">
    <property type="protein sequence ID" value="EBN9457966.1"/>
    <property type="molecule type" value="Genomic_DNA"/>
</dbReference>
<name>A0A5T9G430_SALER</name>
<evidence type="ECO:0000313" key="1">
    <source>
        <dbReference type="EMBL" id="EBN9457966.1"/>
    </source>
</evidence>
<sequence>YYFYTEKQQFKLLNVNSKENSSTTNKFSITPQNILPAIHNSHFARLFREIRPGIIHIVFT</sequence>
<feature type="non-terminal residue" evidence="1">
    <location>
        <position position="1"/>
    </location>
</feature>
<dbReference type="AlphaFoldDB" id="A0A5T9G430"/>
<reference evidence="1" key="1">
    <citation type="submission" date="2018-09" db="EMBL/GenBank/DDBJ databases">
        <authorList>
            <consortium name="PulseNet: The National Subtyping Network for Foodborne Disease Surveillance"/>
            <person name="Tarr C.L."/>
            <person name="Trees E."/>
            <person name="Katz L.S."/>
            <person name="Carleton-Romer H.A."/>
            <person name="Stroika S."/>
            <person name="Kucerova Z."/>
            <person name="Roache K.F."/>
            <person name="Sabol A.L."/>
            <person name="Besser J."/>
            <person name="Gerner-Smidt P."/>
        </authorList>
    </citation>
    <scope>NUCLEOTIDE SEQUENCE</scope>
    <source>
        <strain evidence="1">PNUSAS052102</strain>
    </source>
</reference>
<gene>
    <name evidence="1" type="ORF">D3L55_13060</name>
</gene>
<protein>
    <submittedName>
        <fullName evidence="1">Uncharacterized protein</fullName>
    </submittedName>
</protein>
<comment type="caution">
    <text evidence="1">The sequence shown here is derived from an EMBL/GenBank/DDBJ whole genome shotgun (WGS) entry which is preliminary data.</text>
</comment>
<proteinExistence type="predicted"/>
<organism evidence="1">
    <name type="scientific">Salmonella enterica</name>
    <name type="common">Salmonella choleraesuis</name>
    <dbReference type="NCBI Taxonomy" id="28901"/>
    <lineage>
        <taxon>Bacteria</taxon>
        <taxon>Pseudomonadati</taxon>
        <taxon>Pseudomonadota</taxon>
        <taxon>Gammaproteobacteria</taxon>
        <taxon>Enterobacterales</taxon>
        <taxon>Enterobacteriaceae</taxon>
        <taxon>Salmonella</taxon>
    </lineage>
</organism>